<comment type="caution">
    <text evidence="2">The sequence shown here is derived from an EMBL/GenBank/DDBJ whole genome shotgun (WGS) entry which is preliminary data.</text>
</comment>
<feature type="signal peptide" evidence="1">
    <location>
        <begin position="1"/>
        <end position="28"/>
    </location>
</feature>
<dbReference type="EMBL" id="VEVO01000011">
    <property type="protein sequence ID" value="KAF0034389.1"/>
    <property type="molecule type" value="Genomic_DNA"/>
</dbReference>
<sequence length="111" mass="11823">MARLLLQQSAVSTTPLLLLLLFLSQATSFDDGVKVQGSEECNAMAEQVGTSHSIICMSTTTTRTFNSCVVSVPVLVGVLPVTRLSPVVNAPVLFDFASHQVSGKKERADTL</sequence>
<accession>A0A6A4SNW6</accession>
<organism evidence="2 3">
    <name type="scientific">Scophthalmus maximus</name>
    <name type="common">Turbot</name>
    <name type="synonym">Psetta maxima</name>
    <dbReference type="NCBI Taxonomy" id="52904"/>
    <lineage>
        <taxon>Eukaryota</taxon>
        <taxon>Metazoa</taxon>
        <taxon>Chordata</taxon>
        <taxon>Craniata</taxon>
        <taxon>Vertebrata</taxon>
        <taxon>Euteleostomi</taxon>
        <taxon>Actinopterygii</taxon>
        <taxon>Neopterygii</taxon>
        <taxon>Teleostei</taxon>
        <taxon>Neoteleostei</taxon>
        <taxon>Acanthomorphata</taxon>
        <taxon>Carangaria</taxon>
        <taxon>Pleuronectiformes</taxon>
        <taxon>Pleuronectoidei</taxon>
        <taxon>Scophthalmidae</taxon>
        <taxon>Scophthalmus</taxon>
    </lineage>
</organism>
<keyword evidence="1" id="KW-0732">Signal</keyword>
<feature type="chain" id="PRO_5025429959" evidence="1">
    <location>
        <begin position="29"/>
        <end position="111"/>
    </location>
</feature>
<proteinExistence type="predicted"/>
<evidence type="ECO:0000256" key="1">
    <source>
        <dbReference type="SAM" id="SignalP"/>
    </source>
</evidence>
<protein>
    <submittedName>
        <fullName evidence="2">Uncharacterized protein</fullName>
    </submittedName>
</protein>
<name>A0A6A4SNW6_SCOMX</name>
<gene>
    <name evidence="2" type="ORF">F2P81_012147</name>
</gene>
<reference evidence="2 3" key="1">
    <citation type="submission" date="2019-06" db="EMBL/GenBank/DDBJ databases">
        <title>Draft genomes of female and male turbot (Scophthalmus maximus).</title>
        <authorList>
            <person name="Xu H."/>
            <person name="Xu X.-W."/>
            <person name="Shao C."/>
            <person name="Chen S."/>
        </authorList>
    </citation>
    <scope>NUCLEOTIDE SEQUENCE [LARGE SCALE GENOMIC DNA]</scope>
    <source>
        <strain evidence="2">Ysfricsl-2016a</strain>
        <tissue evidence="2">Blood</tissue>
    </source>
</reference>
<evidence type="ECO:0000313" key="3">
    <source>
        <dbReference type="Proteomes" id="UP000438429"/>
    </source>
</evidence>
<dbReference type="Proteomes" id="UP000438429">
    <property type="component" value="Unassembled WGS sequence"/>
</dbReference>
<evidence type="ECO:0000313" key="2">
    <source>
        <dbReference type="EMBL" id="KAF0034389.1"/>
    </source>
</evidence>
<dbReference type="AlphaFoldDB" id="A0A6A4SNW6"/>